<evidence type="ECO:0000313" key="1">
    <source>
        <dbReference type="EMBL" id="KWX01897.1"/>
    </source>
</evidence>
<accession>A0A132MVP6</accession>
<protein>
    <submittedName>
        <fullName evidence="1">NADPH:quinone reductase</fullName>
    </submittedName>
</protein>
<dbReference type="STRING" id="1469144.LI90_2930"/>
<evidence type="ECO:0000313" key="2">
    <source>
        <dbReference type="Proteomes" id="UP000070188"/>
    </source>
</evidence>
<dbReference type="Proteomes" id="UP000070188">
    <property type="component" value="Unassembled WGS sequence"/>
</dbReference>
<dbReference type="PATRIC" id="fig|1469144.10.peg.3162"/>
<organism evidence="1 2">
    <name type="scientific">Carbonactinospora thermoautotrophica</name>
    <dbReference type="NCBI Taxonomy" id="1469144"/>
    <lineage>
        <taxon>Bacteria</taxon>
        <taxon>Bacillati</taxon>
        <taxon>Actinomycetota</taxon>
        <taxon>Actinomycetes</taxon>
        <taxon>Kitasatosporales</taxon>
        <taxon>Carbonactinosporaceae</taxon>
        <taxon>Carbonactinospora</taxon>
    </lineage>
</organism>
<name>A0A132MVP6_9ACTN</name>
<keyword evidence="2" id="KW-1185">Reference proteome</keyword>
<reference evidence="2" key="1">
    <citation type="submission" date="2015-04" db="EMBL/GenBank/DDBJ databases">
        <title>Physiological reanalysis, assessment of diazotrophy, and genome sequences of multiple isolates of Streptomyces thermoautotrophicus.</title>
        <authorList>
            <person name="MacKellar D.C."/>
            <person name="Lieber L."/>
            <person name="Norman J."/>
            <person name="Bolger A."/>
            <person name="Tobin C."/>
            <person name="Murray J.W."/>
            <person name="Chang R."/>
            <person name="Ford T."/>
            <person name="Nguyen P.Q."/>
            <person name="Woodward J."/>
            <person name="Permingeat H."/>
            <person name="Joshi N.S."/>
            <person name="Silver P.A."/>
            <person name="Usadel B."/>
            <person name="Rutherford A.W."/>
            <person name="Friesen M."/>
            <person name="Prell J."/>
        </authorList>
    </citation>
    <scope>NUCLEOTIDE SEQUENCE [LARGE SCALE GENOMIC DNA]</scope>
    <source>
        <strain evidence="2">H1</strain>
    </source>
</reference>
<dbReference type="SUPFAM" id="SSF50129">
    <property type="entry name" value="GroES-like"/>
    <property type="match status" value="1"/>
</dbReference>
<sequence length="59" mass="6302">MRAVWLRGFSGPEVLVAGDAPDPVAGPGQALIEVAFANITFVVTQFRATAQGRSRRSCR</sequence>
<dbReference type="AlphaFoldDB" id="A0A132MVP6"/>
<dbReference type="InterPro" id="IPR011032">
    <property type="entry name" value="GroES-like_sf"/>
</dbReference>
<proteinExistence type="predicted"/>
<dbReference type="EMBL" id="LAXD01000001">
    <property type="protein sequence ID" value="KWX01897.1"/>
    <property type="molecule type" value="Genomic_DNA"/>
</dbReference>
<dbReference type="Gene3D" id="3.90.180.10">
    <property type="entry name" value="Medium-chain alcohol dehydrogenases, catalytic domain"/>
    <property type="match status" value="1"/>
</dbReference>
<dbReference type="RefSeq" id="WP_232778581.1">
    <property type="nucleotide sequence ID" value="NZ_JYIJ01000018.1"/>
</dbReference>
<comment type="caution">
    <text evidence="1">The sequence shown here is derived from an EMBL/GenBank/DDBJ whole genome shotgun (WGS) entry which is preliminary data.</text>
</comment>
<gene>
    <name evidence="1" type="ORF">LI90_2930</name>
</gene>